<organism evidence="7 8">
    <name type="scientific">Alloalcanivorax xenomutans</name>
    <dbReference type="NCBI Taxonomy" id="1094342"/>
    <lineage>
        <taxon>Bacteria</taxon>
        <taxon>Pseudomonadati</taxon>
        <taxon>Pseudomonadota</taxon>
        <taxon>Gammaproteobacteria</taxon>
        <taxon>Oceanospirillales</taxon>
        <taxon>Alcanivoracaceae</taxon>
        <taxon>Alloalcanivorax</taxon>
    </lineage>
</organism>
<dbReference type="Proteomes" id="UP001107961">
    <property type="component" value="Unassembled WGS sequence"/>
</dbReference>
<dbReference type="EMBL" id="JAJVKT010000040">
    <property type="protein sequence ID" value="MCE7511120.1"/>
    <property type="molecule type" value="Genomic_DNA"/>
</dbReference>
<proteinExistence type="inferred from homology"/>
<evidence type="ECO:0000256" key="1">
    <source>
        <dbReference type="ARBA" id="ARBA00004141"/>
    </source>
</evidence>
<dbReference type="KEGG" id="axe:P40_01140"/>
<evidence type="ECO:0000256" key="6">
    <source>
        <dbReference type="SAM" id="Phobius"/>
    </source>
</evidence>
<dbReference type="Pfam" id="PF04241">
    <property type="entry name" value="DUF423"/>
    <property type="match status" value="1"/>
</dbReference>
<dbReference type="AlphaFoldDB" id="A0A9Q3W8Q8"/>
<accession>A0A9Q3W8Q8</accession>
<feature type="transmembrane region" description="Helical" evidence="6">
    <location>
        <begin position="44"/>
        <end position="62"/>
    </location>
</feature>
<comment type="caution">
    <text evidence="7">The sequence shown here is derived from an EMBL/GenBank/DDBJ whole genome shotgun (WGS) entry which is preliminary data.</text>
</comment>
<evidence type="ECO:0000256" key="2">
    <source>
        <dbReference type="ARBA" id="ARBA00009694"/>
    </source>
</evidence>
<keyword evidence="8" id="KW-1185">Reference proteome</keyword>
<keyword evidence="5 6" id="KW-0472">Membrane</keyword>
<keyword evidence="3 6" id="KW-0812">Transmembrane</keyword>
<keyword evidence="4 6" id="KW-1133">Transmembrane helix</keyword>
<feature type="transmembrane region" description="Helical" evidence="6">
    <location>
        <begin position="69"/>
        <end position="89"/>
    </location>
</feature>
<dbReference type="GeneID" id="94684981"/>
<evidence type="ECO:0000256" key="4">
    <source>
        <dbReference type="ARBA" id="ARBA00022989"/>
    </source>
</evidence>
<protein>
    <submittedName>
        <fullName evidence="7">DUF423 domain-containing protein</fullName>
    </submittedName>
</protein>
<dbReference type="GO" id="GO:0005886">
    <property type="term" value="C:plasma membrane"/>
    <property type="evidence" value="ECO:0007669"/>
    <property type="project" value="TreeGrafter"/>
</dbReference>
<evidence type="ECO:0000313" key="8">
    <source>
        <dbReference type="Proteomes" id="UP001107961"/>
    </source>
</evidence>
<feature type="transmembrane region" description="Helical" evidence="6">
    <location>
        <begin position="95"/>
        <end position="119"/>
    </location>
</feature>
<comment type="similarity">
    <text evidence="2">Belongs to the UPF0382 family.</text>
</comment>
<dbReference type="PANTHER" id="PTHR43461:SF1">
    <property type="entry name" value="TRANSMEMBRANE PROTEIN 256"/>
    <property type="match status" value="1"/>
</dbReference>
<sequence>MNALLTLGALNGALAVMLGAFGAHGLKARVGPADLAIWETASQYHFYHALALLLTGLLARQFSAGGAITAGWVMFAGMVVFSGSLYVLVLSGQRWLGAITPLGGVALIVGWLMLAWALFRSVD</sequence>
<dbReference type="RefSeq" id="WP_022997092.1">
    <property type="nucleotide sequence ID" value="NZ_CBDDTQ010000003.1"/>
</dbReference>
<reference evidence="7" key="1">
    <citation type="submission" date="2022-01" db="EMBL/GenBank/DDBJ databases">
        <authorList>
            <person name="Karlyshev A.V."/>
            <person name="Jaspars M."/>
        </authorList>
    </citation>
    <scope>NUCLEOTIDE SEQUENCE</scope>
    <source>
        <strain evidence="7">AGSA3-2</strain>
    </source>
</reference>
<evidence type="ECO:0000256" key="3">
    <source>
        <dbReference type="ARBA" id="ARBA00022692"/>
    </source>
</evidence>
<evidence type="ECO:0000313" key="7">
    <source>
        <dbReference type="EMBL" id="MCE7511120.1"/>
    </source>
</evidence>
<evidence type="ECO:0000256" key="5">
    <source>
        <dbReference type="ARBA" id="ARBA00023136"/>
    </source>
</evidence>
<comment type="subcellular location">
    <subcellularLocation>
        <location evidence="1">Membrane</location>
        <topology evidence="1">Multi-pass membrane protein</topology>
    </subcellularLocation>
</comment>
<dbReference type="InterPro" id="IPR006696">
    <property type="entry name" value="DUF423"/>
</dbReference>
<name>A0A9Q3W8Q8_9GAMM</name>
<gene>
    <name evidence="7" type="ORF">LZG35_21000</name>
</gene>
<dbReference type="PANTHER" id="PTHR43461">
    <property type="entry name" value="TRANSMEMBRANE PROTEIN 256"/>
    <property type="match status" value="1"/>
</dbReference>